<reference evidence="10" key="1">
    <citation type="journal article" date="2019" name="Int. J. Syst. Evol. Microbiol.">
        <title>The Global Catalogue of Microorganisms (GCM) 10K type strain sequencing project: providing services to taxonomists for standard genome sequencing and annotation.</title>
        <authorList>
            <consortium name="The Broad Institute Genomics Platform"/>
            <consortium name="The Broad Institute Genome Sequencing Center for Infectious Disease"/>
            <person name="Wu L."/>
            <person name="Ma J."/>
        </authorList>
    </citation>
    <scope>NUCLEOTIDE SEQUENCE [LARGE SCALE GENOMIC DNA]</scope>
    <source>
        <strain evidence="10">JCM 16929</strain>
    </source>
</reference>
<dbReference type="InterPro" id="IPR031656">
    <property type="entry name" value="DAO_C"/>
</dbReference>
<keyword evidence="3 6" id="KW-0285">Flavoprotein</keyword>
<dbReference type="EMBL" id="BAABAB010000005">
    <property type="protein sequence ID" value="GAA3605930.1"/>
    <property type="molecule type" value="Genomic_DNA"/>
</dbReference>
<gene>
    <name evidence="9" type="ORF">GCM10022236_04710</name>
</gene>
<organism evidence="9 10">
    <name type="scientific">Microlunatus ginsengisoli</name>
    <dbReference type="NCBI Taxonomy" id="363863"/>
    <lineage>
        <taxon>Bacteria</taxon>
        <taxon>Bacillati</taxon>
        <taxon>Actinomycetota</taxon>
        <taxon>Actinomycetes</taxon>
        <taxon>Propionibacteriales</taxon>
        <taxon>Propionibacteriaceae</taxon>
        <taxon>Microlunatus</taxon>
    </lineage>
</organism>
<accession>A0ABP6ZFD2</accession>
<keyword evidence="10" id="KW-1185">Reference proteome</keyword>
<proteinExistence type="inferred from homology"/>
<dbReference type="Pfam" id="PF16901">
    <property type="entry name" value="DAO_C"/>
    <property type="match status" value="1"/>
</dbReference>
<protein>
    <recommendedName>
        <fullName evidence="6">Glycerol-3-phosphate dehydrogenase</fullName>
        <ecNumber evidence="6">1.1.5.3</ecNumber>
    </recommendedName>
</protein>
<feature type="domain" description="FAD dependent oxidoreductase" evidence="7">
    <location>
        <begin position="23"/>
        <end position="385"/>
    </location>
</feature>
<dbReference type="SUPFAM" id="SSF54373">
    <property type="entry name" value="FAD-linked reductases, C-terminal domain"/>
    <property type="match status" value="1"/>
</dbReference>
<sequence>MDSRLDRDGRAAALDRMSAGPLDALVIGGGVVGAGTALDLVSRGLRVGLVEARDWAFGASGRSSKLIHGGLRHLELFQFGLVKESLRERTLLLDRIAPHLVRRVPFLYPLHHHAIERAYVGAGLLLYDGLARVPGQPRALPHHRHLALRSVKRIAPGLATDRVTGAVQYYDAETDDARYVLTLVRTAAAYGALVANRTSCVELLRDADRVVGARVIDELSGAEHEIRATVVVSAAGVWTDRLLGPLADPDAADPPRPGVASKGIHLVVPRDRIRASTGVVTRAGSSVLFLIPWGRFWIIGTTDTPWREELEHPAATARDIEELLSAVNRHLAAPLTEADVVGCYAGLRPLSSFRPRRAGDVVGSPLSSELRVTAPRRGLVVAAGGSFTTYRVMAARAGDAAGREIGGLIERSVTTRLPLLGAEGYHARWNQRHLLARQAGLPVGRIEHLLNRYGSLADELLVGIAERPSLGRAVPGAEDYLAAEIVYAASHEGALHLTDILGRRTGIAIETRDWGVSAAPFAADLVAEVLGWDERETARQISVYLDRIEAERRSHTMPDDASAAAALTGW</sequence>
<keyword evidence="5 6" id="KW-0560">Oxidoreductase</keyword>
<dbReference type="InterPro" id="IPR006076">
    <property type="entry name" value="FAD-dep_OxRdtase"/>
</dbReference>
<dbReference type="InterPro" id="IPR038299">
    <property type="entry name" value="DAO_C_sf"/>
</dbReference>
<dbReference type="InterPro" id="IPR036188">
    <property type="entry name" value="FAD/NAD-bd_sf"/>
</dbReference>
<dbReference type="Pfam" id="PF01266">
    <property type="entry name" value="DAO"/>
    <property type="match status" value="1"/>
</dbReference>
<comment type="catalytic activity">
    <reaction evidence="6">
        <text>a quinone + sn-glycerol 3-phosphate = dihydroxyacetone phosphate + a quinol</text>
        <dbReference type="Rhea" id="RHEA:18977"/>
        <dbReference type="ChEBI" id="CHEBI:24646"/>
        <dbReference type="ChEBI" id="CHEBI:57597"/>
        <dbReference type="ChEBI" id="CHEBI:57642"/>
        <dbReference type="ChEBI" id="CHEBI:132124"/>
        <dbReference type="EC" id="1.1.5.3"/>
    </reaction>
</comment>
<evidence type="ECO:0000256" key="4">
    <source>
        <dbReference type="ARBA" id="ARBA00022827"/>
    </source>
</evidence>
<evidence type="ECO:0000256" key="5">
    <source>
        <dbReference type="ARBA" id="ARBA00023002"/>
    </source>
</evidence>
<dbReference type="Gene3D" id="3.30.9.10">
    <property type="entry name" value="D-Amino Acid Oxidase, subunit A, domain 2"/>
    <property type="match status" value="1"/>
</dbReference>
<comment type="similarity">
    <text evidence="2 6">Belongs to the FAD-dependent glycerol-3-phosphate dehydrogenase family.</text>
</comment>
<keyword evidence="4" id="KW-0274">FAD</keyword>
<evidence type="ECO:0000256" key="2">
    <source>
        <dbReference type="ARBA" id="ARBA00007330"/>
    </source>
</evidence>
<dbReference type="Gene3D" id="1.10.8.870">
    <property type="entry name" value="Alpha-glycerophosphate oxidase, cap domain"/>
    <property type="match status" value="1"/>
</dbReference>
<dbReference type="PROSITE" id="PS00977">
    <property type="entry name" value="FAD_G3PDH_1"/>
    <property type="match status" value="1"/>
</dbReference>
<dbReference type="Proteomes" id="UP001501490">
    <property type="component" value="Unassembled WGS sequence"/>
</dbReference>
<name>A0ABP6ZFD2_9ACTN</name>
<dbReference type="Gene3D" id="3.50.50.60">
    <property type="entry name" value="FAD/NAD(P)-binding domain"/>
    <property type="match status" value="1"/>
</dbReference>
<evidence type="ECO:0000313" key="9">
    <source>
        <dbReference type="EMBL" id="GAA3605930.1"/>
    </source>
</evidence>
<evidence type="ECO:0000313" key="10">
    <source>
        <dbReference type="Proteomes" id="UP001501490"/>
    </source>
</evidence>
<comment type="caution">
    <text evidence="9">The sequence shown here is derived from an EMBL/GenBank/DDBJ whole genome shotgun (WGS) entry which is preliminary data.</text>
</comment>
<dbReference type="PRINTS" id="PR01001">
    <property type="entry name" value="FADG3PDH"/>
</dbReference>
<dbReference type="EC" id="1.1.5.3" evidence="6"/>
<dbReference type="PANTHER" id="PTHR11985">
    <property type="entry name" value="GLYCEROL-3-PHOSPHATE DEHYDROGENASE"/>
    <property type="match status" value="1"/>
</dbReference>
<evidence type="ECO:0000256" key="1">
    <source>
        <dbReference type="ARBA" id="ARBA00001974"/>
    </source>
</evidence>
<dbReference type="PANTHER" id="PTHR11985:SF31">
    <property type="entry name" value="GLYCEROL-3-PHOSPHATE DEHYDROGENASE 2"/>
    <property type="match status" value="1"/>
</dbReference>
<evidence type="ECO:0000256" key="3">
    <source>
        <dbReference type="ARBA" id="ARBA00022630"/>
    </source>
</evidence>
<comment type="cofactor">
    <cofactor evidence="1 6">
        <name>FAD</name>
        <dbReference type="ChEBI" id="CHEBI:57692"/>
    </cofactor>
</comment>
<evidence type="ECO:0000259" key="8">
    <source>
        <dbReference type="Pfam" id="PF16901"/>
    </source>
</evidence>
<dbReference type="InterPro" id="IPR000447">
    <property type="entry name" value="G3P_DH_FAD-dep"/>
</dbReference>
<evidence type="ECO:0000256" key="6">
    <source>
        <dbReference type="RuleBase" id="RU361217"/>
    </source>
</evidence>
<evidence type="ECO:0000259" key="7">
    <source>
        <dbReference type="Pfam" id="PF01266"/>
    </source>
</evidence>
<dbReference type="SUPFAM" id="SSF51905">
    <property type="entry name" value="FAD/NAD(P)-binding domain"/>
    <property type="match status" value="1"/>
</dbReference>
<feature type="domain" description="Alpha-glycerophosphate oxidase C-terminal" evidence="8">
    <location>
        <begin position="412"/>
        <end position="536"/>
    </location>
</feature>